<keyword evidence="1" id="KW-0472">Membrane</keyword>
<name>A0A3E2TMB1_9FIRM</name>
<feature type="transmembrane region" description="Helical" evidence="1">
    <location>
        <begin position="203"/>
        <end position="219"/>
    </location>
</feature>
<organism evidence="2 3">
    <name type="scientific">Coprococcus catus</name>
    <dbReference type="NCBI Taxonomy" id="116085"/>
    <lineage>
        <taxon>Bacteria</taxon>
        <taxon>Bacillati</taxon>
        <taxon>Bacillota</taxon>
        <taxon>Clostridia</taxon>
        <taxon>Lachnospirales</taxon>
        <taxon>Lachnospiraceae</taxon>
        <taxon>Coprococcus</taxon>
    </lineage>
</organism>
<feature type="transmembrane region" description="Helical" evidence="1">
    <location>
        <begin position="46"/>
        <end position="73"/>
    </location>
</feature>
<dbReference type="EMBL" id="QVEP01000024">
    <property type="protein sequence ID" value="RGB79529.1"/>
    <property type="molecule type" value="Genomic_DNA"/>
</dbReference>
<evidence type="ECO:0000256" key="1">
    <source>
        <dbReference type="SAM" id="Phobius"/>
    </source>
</evidence>
<dbReference type="AlphaFoldDB" id="A0A3E2TMB1"/>
<protein>
    <recommendedName>
        <fullName evidence="4">Stage III sporulation protein AB</fullName>
    </recommendedName>
</protein>
<gene>
    <name evidence="2" type="ORF">DW070_10240</name>
</gene>
<evidence type="ECO:0000313" key="3">
    <source>
        <dbReference type="Proteomes" id="UP000260773"/>
    </source>
</evidence>
<accession>A0A3E2TMB1</accession>
<dbReference type="InterPro" id="IPR014198">
    <property type="entry name" value="Spore_III_AB"/>
</dbReference>
<evidence type="ECO:0000313" key="2">
    <source>
        <dbReference type="EMBL" id="RGB79529.1"/>
    </source>
</evidence>
<evidence type="ECO:0008006" key="4">
    <source>
        <dbReference type="Google" id="ProtNLM"/>
    </source>
</evidence>
<dbReference type="Pfam" id="PF09548">
    <property type="entry name" value="Spore_III_AB"/>
    <property type="match status" value="1"/>
</dbReference>
<proteinExistence type="predicted"/>
<dbReference type="Proteomes" id="UP000260773">
    <property type="component" value="Unassembled WGS sequence"/>
</dbReference>
<keyword evidence="1" id="KW-1133">Transmembrane helix</keyword>
<keyword evidence="1" id="KW-0812">Transmembrane</keyword>
<reference evidence="2 3" key="1">
    <citation type="submission" date="2018-08" db="EMBL/GenBank/DDBJ databases">
        <title>A genome reference for cultivated species of the human gut microbiota.</title>
        <authorList>
            <person name="Zou Y."/>
            <person name="Xue W."/>
            <person name="Luo G."/>
        </authorList>
    </citation>
    <scope>NUCLEOTIDE SEQUENCE [LARGE SCALE GENOMIC DNA]</scope>
    <source>
        <strain evidence="2 3">AF45-17</strain>
    </source>
</reference>
<comment type="caution">
    <text evidence="2">The sequence shown here is derived from an EMBL/GenBank/DDBJ whole genome shotgun (WGS) entry which is preliminary data.</text>
</comment>
<sequence>MALRWKKCRCGRPFGRWLRKKYLNGMLYSAERIQSAKWRLFLMQTWIFFIKIIGAICVMTGCGGAGLAMGVSWKRRYVQLGQMQRSLRMLHGEIRYTGAELPEAIDQIALRQEKPFSDFYHGLSEQMRRMDGQSLKTLWQTEIEKCLNNTYLTKEDKQIFLESGSQLGYLDRQMQLSSLEACMAQIEDNQNMIRKNMKEKQKLSVALGLLSGFFIIILLI</sequence>